<dbReference type="SUPFAM" id="SSF47413">
    <property type="entry name" value="lambda repressor-like DNA-binding domains"/>
    <property type="match status" value="1"/>
</dbReference>
<dbReference type="PROSITE" id="PS50943">
    <property type="entry name" value="HTH_CROC1"/>
    <property type="match status" value="1"/>
</dbReference>
<sequence length="200" mass="21210">MDNTRPAAGIVKALRTLAGMSQRELAEASGVAASTIGRIESGAMDPSLETVSKLAAGAELGGRVVKTMTAEQLWGESAKLIPNPVMRTMCAHTAMAAADQVLEGFRLGTGYQPGQAVHPGDPFGKVLAWLWLTDRAAAMLTLADFCAQLRDHGRDPAPVTLDDVLAGLTFAMPARFPDAEFEALIAEARRMVPGMYGRPF</sequence>
<dbReference type="Pfam" id="PF01381">
    <property type="entry name" value="HTH_3"/>
    <property type="match status" value="1"/>
</dbReference>
<dbReference type="InterPro" id="IPR010982">
    <property type="entry name" value="Lambda_DNA-bd_dom_sf"/>
</dbReference>
<evidence type="ECO:0000259" key="1">
    <source>
        <dbReference type="PROSITE" id="PS50943"/>
    </source>
</evidence>
<organism evidence="2 3">
    <name type="scientific">Nocardioides aromaticivorans</name>
    <dbReference type="NCBI Taxonomy" id="200618"/>
    <lineage>
        <taxon>Bacteria</taxon>
        <taxon>Bacillati</taxon>
        <taxon>Actinomycetota</taxon>
        <taxon>Actinomycetes</taxon>
        <taxon>Propionibacteriales</taxon>
        <taxon>Nocardioidaceae</taxon>
        <taxon>Nocardioides</taxon>
    </lineage>
</organism>
<dbReference type="Proteomes" id="UP000562045">
    <property type="component" value="Unassembled WGS sequence"/>
</dbReference>
<gene>
    <name evidence="2" type="ORF">BJ993_002041</name>
</gene>
<comment type="caution">
    <text evidence="2">The sequence shown here is derived from an EMBL/GenBank/DDBJ whole genome shotgun (WGS) entry which is preliminary data.</text>
</comment>
<dbReference type="Gene3D" id="1.10.260.40">
    <property type="entry name" value="lambda repressor-like DNA-binding domains"/>
    <property type="match status" value="1"/>
</dbReference>
<name>A0A7Y9ZH98_9ACTN</name>
<reference evidence="2 3" key="1">
    <citation type="submission" date="2020-07" db="EMBL/GenBank/DDBJ databases">
        <title>Sequencing the genomes of 1000 actinobacteria strains.</title>
        <authorList>
            <person name="Klenk H.-P."/>
        </authorList>
    </citation>
    <scope>NUCLEOTIDE SEQUENCE [LARGE SCALE GENOMIC DNA]</scope>
    <source>
        <strain evidence="2 3">DSM 15131</strain>
    </source>
</reference>
<accession>A0A7Y9ZH98</accession>
<dbReference type="InterPro" id="IPR001387">
    <property type="entry name" value="Cro/C1-type_HTH"/>
</dbReference>
<dbReference type="SMART" id="SM00530">
    <property type="entry name" value="HTH_XRE"/>
    <property type="match status" value="1"/>
</dbReference>
<dbReference type="AlphaFoldDB" id="A0A7Y9ZH98"/>
<dbReference type="RefSeq" id="WP_179648682.1">
    <property type="nucleotide sequence ID" value="NZ_JACBZM010000001.1"/>
</dbReference>
<proteinExistence type="predicted"/>
<dbReference type="EMBL" id="JACBZM010000001">
    <property type="protein sequence ID" value="NYI44961.1"/>
    <property type="molecule type" value="Genomic_DNA"/>
</dbReference>
<evidence type="ECO:0000313" key="3">
    <source>
        <dbReference type="Proteomes" id="UP000562045"/>
    </source>
</evidence>
<protein>
    <submittedName>
        <fullName evidence="2">Transcriptional regulator with XRE-family HTH domain</fullName>
    </submittedName>
</protein>
<feature type="domain" description="HTH cro/C1-type" evidence="1">
    <location>
        <begin position="11"/>
        <end position="55"/>
    </location>
</feature>
<evidence type="ECO:0000313" key="2">
    <source>
        <dbReference type="EMBL" id="NYI44961.1"/>
    </source>
</evidence>
<dbReference type="GO" id="GO:0003677">
    <property type="term" value="F:DNA binding"/>
    <property type="evidence" value="ECO:0007669"/>
    <property type="project" value="InterPro"/>
</dbReference>
<dbReference type="CDD" id="cd00093">
    <property type="entry name" value="HTH_XRE"/>
    <property type="match status" value="1"/>
</dbReference>